<evidence type="ECO:0000259" key="3">
    <source>
        <dbReference type="Pfam" id="PF00501"/>
    </source>
</evidence>
<dbReference type="InterPro" id="IPR042099">
    <property type="entry name" value="ANL_N_sf"/>
</dbReference>
<keyword evidence="2" id="KW-0436">Ligase</keyword>
<dbReference type="Gene3D" id="3.30.300.30">
    <property type="match status" value="1"/>
</dbReference>
<evidence type="ECO:0000256" key="1">
    <source>
        <dbReference type="ARBA" id="ARBA00006432"/>
    </source>
</evidence>
<protein>
    <submittedName>
        <fullName evidence="5">Acyl-CoA synthetase</fullName>
    </submittedName>
</protein>
<comment type="caution">
    <text evidence="5">The sequence shown here is derived from an EMBL/GenBank/DDBJ whole genome shotgun (WGS) entry which is preliminary data.</text>
</comment>
<dbReference type="SUPFAM" id="SSF56801">
    <property type="entry name" value="Acetyl-CoA synthetase-like"/>
    <property type="match status" value="1"/>
</dbReference>
<accession>A0ABN1DGJ4</accession>
<proteinExistence type="inferred from homology"/>
<dbReference type="RefSeq" id="WP_231849701.1">
    <property type="nucleotide sequence ID" value="NZ_JABNNH010000001.1"/>
</dbReference>
<dbReference type="InterPro" id="IPR000873">
    <property type="entry name" value="AMP-dep_synth/lig_dom"/>
</dbReference>
<sequence length="526" mass="55556">MLEDALAVSEESRNRTAWLRHGPETNVENLAAGTLPGTLRPDDGPALLFPSESDQWLSHRVLDERSRGTASWLLSRGLAPGDRVLLCGGNSAALVVAYLAILRAGGIVVLANPAYTGDELAHLVDDSQASWAFAARPASALVDVANAVSLDEPLPGLEPGPLPRIGSADVALLAYTSGTTGAPKGVPLTHANLLSSIRAAMHAWRWSAGDVLVHSLPLSHQHGLGGVHATLLAGSSAVVLPHFDAAELGDAIQRHGATVLFAVPAVHERLVAEVPDALGAPSLRLAVSGSAPLSPDLAERIAAVMGEPPLERYGSTESGLDVSNPLDGPRLPGTVGLPLPGVELRVGTDSGEPIEDGTEGEILLRGPQVFSGYWNLPEATAEAFHPGGWFRTGDLGRIDADTGYLRITGRKKELIITGGLNVYPREVELALEKHPAVASAAVAGLPSRRWGEQVTAWVVAESQVSAEEVVAHARKLLAPYKCPKQVFFVDSLPRNSMGKLRRSELREPLDTSELDKAVAKLWRAEL</sequence>
<dbReference type="PANTHER" id="PTHR43201">
    <property type="entry name" value="ACYL-COA SYNTHETASE"/>
    <property type="match status" value="1"/>
</dbReference>
<name>A0ABN1DGJ4_SACER</name>
<keyword evidence="6" id="KW-1185">Reference proteome</keyword>
<feature type="domain" description="AMP-binding enzyme C-terminal" evidence="4">
    <location>
        <begin position="426"/>
        <end position="499"/>
    </location>
</feature>
<dbReference type="Proteomes" id="UP001500729">
    <property type="component" value="Unassembled WGS sequence"/>
</dbReference>
<dbReference type="PROSITE" id="PS00455">
    <property type="entry name" value="AMP_BINDING"/>
    <property type="match status" value="1"/>
</dbReference>
<evidence type="ECO:0000256" key="2">
    <source>
        <dbReference type="ARBA" id="ARBA00022598"/>
    </source>
</evidence>
<evidence type="ECO:0000259" key="4">
    <source>
        <dbReference type="Pfam" id="PF13193"/>
    </source>
</evidence>
<feature type="domain" description="AMP-dependent synthetase/ligase" evidence="3">
    <location>
        <begin position="43"/>
        <end position="374"/>
    </location>
</feature>
<organism evidence="5 6">
    <name type="scientific">Saccharopolyspora erythraea</name>
    <name type="common">Streptomyces erythraeus</name>
    <dbReference type="NCBI Taxonomy" id="1836"/>
    <lineage>
        <taxon>Bacteria</taxon>
        <taxon>Bacillati</taxon>
        <taxon>Actinomycetota</taxon>
        <taxon>Actinomycetes</taxon>
        <taxon>Pseudonocardiales</taxon>
        <taxon>Pseudonocardiaceae</taxon>
        <taxon>Saccharopolyspora</taxon>
    </lineage>
</organism>
<dbReference type="InterPro" id="IPR020845">
    <property type="entry name" value="AMP-binding_CS"/>
</dbReference>
<reference evidence="5 6" key="1">
    <citation type="journal article" date="2019" name="Int. J. Syst. Evol. Microbiol.">
        <title>The Global Catalogue of Microorganisms (GCM) 10K type strain sequencing project: providing services to taxonomists for standard genome sequencing and annotation.</title>
        <authorList>
            <consortium name="The Broad Institute Genomics Platform"/>
            <consortium name="The Broad Institute Genome Sequencing Center for Infectious Disease"/>
            <person name="Wu L."/>
            <person name="Ma J."/>
        </authorList>
    </citation>
    <scope>NUCLEOTIDE SEQUENCE [LARGE SCALE GENOMIC DNA]</scope>
    <source>
        <strain evidence="5 6">JCM 10303</strain>
    </source>
</reference>
<dbReference type="Pfam" id="PF13193">
    <property type="entry name" value="AMP-binding_C"/>
    <property type="match status" value="1"/>
</dbReference>
<evidence type="ECO:0000313" key="6">
    <source>
        <dbReference type="Proteomes" id="UP001500729"/>
    </source>
</evidence>
<comment type="similarity">
    <text evidence="1">Belongs to the ATP-dependent AMP-binding enzyme family.</text>
</comment>
<dbReference type="Gene3D" id="3.40.50.12780">
    <property type="entry name" value="N-terminal domain of ligase-like"/>
    <property type="match status" value="1"/>
</dbReference>
<dbReference type="Pfam" id="PF00501">
    <property type="entry name" value="AMP-binding"/>
    <property type="match status" value="1"/>
</dbReference>
<dbReference type="InterPro" id="IPR025110">
    <property type="entry name" value="AMP-bd_C"/>
</dbReference>
<dbReference type="InterPro" id="IPR045851">
    <property type="entry name" value="AMP-bd_C_sf"/>
</dbReference>
<dbReference type="EMBL" id="BAAAGS010000035">
    <property type="protein sequence ID" value="GAA0543001.1"/>
    <property type="molecule type" value="Genomic_DNA"/>
</dbReference>
<gene>
    <name evidence="5" type="ORF">GCM10009533_47500</name>
</gene>
<dbReference type="PANTHER" id="PTHR43201:SF5">
    <property type="entry name" value="MEDIUM-CHAIN ACYL-COA LIGASE ACSF2, MITOCHONDRIAL"/>
    <property type="match status" value="1"/>
</dbReference>
<evidence type="ECO:0000313" key="5">
    <source>
        <dbReference type="EMBL" id="GAA0543001.1"/>
    </source>
</evidence>